<evidence type="ECO:0000256" key="3">
    <source>
        <dbReference type="ARBA" id="ARBA00023033"/>
    </source>
</evidence>
<dbReference type="AlphaFoldDB" id="A0A0D0CT97"/>
<dbReference type="InterPro" id="IPR036188">
    <property type="entry name" value="FAD/NAD-bd_sf"/>
</dbReference>
<evidence type="ECO:0000256" key="2">
    <source>
        <dbReference type="ARBA" id="ARBA00023002"/>
    </source>
</evidence>
<dbReference type="Proteomes" id="UP000053593">
    <property type="component" value="Unassembled WGS sequence"/>
</dbReference>
<name>A0A0D0CT97_9AGAR</name>
<dbReference type="Gene3D" id="3.50.50.60">
    <property type="entry name" value="FAD/NAD(P)-binding domain"/>
    <property type="match status" value="1"/>
</dbReference>
<reference evidence="5 6" key="1">
    <citation type="submission" date="2014-04" db="EMBL/GenBank/DDBJ databases">
        <title>Evolutionary Origins and Diversification of the Mycorrhizal Mutualists.</title>
        <authorList>
            <consortium name="DOE Joint Genome Institute"/>
            <consortium name="Mycorrhizal Genomics Consortium"/>
            <person name="Kohler A."/>
            <person name="Kuo A."/>
            <person name="Nagy L.G."/>
            <person name="Floudas D."/>
            <person name="Copeland A."/>
            <person name="Barry K.W."/>
            <person name="Cichocki N."/>
            <person name="Veneault-Fourrey C."/>
            <person name="LaButti K."/>
            <person name="Lindquist E.A."/>
            <person name="Lipzen A."/>
            <person name="Lundell T."/>
            <person name="Morin E."/>
            <person name="Murat C."/>
            <person name="Riley R."/>
            <person name="Ohm R."/>
            <person name="Sun H."/>
            <person name="Tunlid A."/>
            <person name="Henrissat B."/>
            <person name="Grigoriev I.V."/>
            <person name="Hibbett D.S."/>
            <person name="Martin F."/>
        </authorList>
    </citation>
    <scope>NUCLEOTIDE SEQUENCE [LARGE SCALE GENOMIC DNA]</scope>
    <source>
        <strain evidence="5 6">FD-317 M1</strain>
    </source>
</reference>
<accession>A0A0D0CT97</accession>
<gene>
    <name evidence="5" type="ORF">GYMLUDRAFT_60441</name>
</gene>
<dbReference type="PANTHER" id="PTHR13789:SF309">
    <property type="entry name" value="PUTATIVE (AFU_ORTHOLOGUE AFUA_6G14510)-RELATED"/>
    <property type="match status" value="1"/>
</dbReference>
<dbReference type="InterPro" id="IPR006076">
    <property type="entry name" value="FAD-dep_OxRdtase"/>
</dbReference>
<protein>
    <recommendedName>
        <fullName evidence="4">FAD dependent oxidoreductase domain-containing protein</fullName>
    </recommendedName>
</protein>
<dbReference type="HOGENOM" id="CLU_009665_19_3_1"/>
<evidence type="ECO:0000313" key="6">
    <source>
        <dbReference type="Proteomes" id="UP000053593"/>
    </source>
</evidence>
<evidence type="ECO:0000259" key="4">
    <source>
        <dbReference type="Pfam" id="PF01266"/>
    </source>
</evidence>
<keyword evidence="6" id="KW-1185">Reference proteome</keyword>
<feature type="domain" description="FAD dependent oxidoreductase" evidence="4">
    <location>
        <begin position="3"/>
        <end position="155"/>
    </location>
</feature>
<comment type="similarity">
    <text evidence="1">Belongs to the paxM FAD-dependent monooxygenase family.</text>
</comment>
<evidence type="ECO:0000256" key="1">
    <source>
        <dbReference type="ARBA" id="ARBA00007992"/>
    </source>
</evidence>
<dbReference type="OrthoDB" id="5428495at2759"/>
<dbReference type="SUPFAM" id="SSF51905">
    <property type="entry name" value="FAD/NAD(P)-binding domain"/>
    <property type="match status" value="1"/>
</dbReference>
<dbReference type="PROSITE" id="PS51257">
    <property type="entry name" value="PROKAR_LIPOPROTEIN"/>
    <property type="match status" value="1"/>
</dbReference>
<keyword evidence="3" id="KW-0503">Monooxygenase</keyword>
<proteinExistence type="inferred from homology"/>
<evidence type="ECO:0000313" key="5">
    <source>
        <dbReference type="EMBL" id="KIK58933.1"/>
    </source>
</evidence>
<dbReference type="EMBL" id="KN834782">
    <property type="protein sequence ID" value="KIK58933.1"/>
    <property type="molecule type" value="Genomic_DNA"/>
</dbReference>
<dbReference type="PRINTS" id="PR00420">
    <property type="entry name" value="RNGMNOXGNASE"/>
</dbReference>
<dbReference type="Pfam" id="PF01266">
    <property type="entry name" value="DAO"/>
    <property type="match status" value="1"/>
</dbReference>
<dbReference type="InterPro" id="IPR050493">
    <property type="entry name" value="FAD-dep_Monooxygenase_BioMet"/>
</dbReference>
<dbReference type="PANTHER" id="PTHR13789">
    <property type="entry name" value="MONOOXYGENASE"/>
    <property type="match status" value="1"/>
</dbReference>
<dbReference type="GO" id="GO:0004497">
    <property type="term" value="F:monooxygenase activity"/>
    <property type="evidence" value="ECO:0007669"/>
    <property type="project" value="UniProtKB-KW"/>
</dbReference>
<sequence length="489" mass="54833">MRFVIIGAGISGLACAYFLKRGGHDVVVVEKSEEKGRCWNGGLRVPPNMTRLLQELPGSTELLEGKGTPCTGFLKSFSFQETTYSRDLADNHASQITGKMEFHEVIDDLGGQFYMIPHRDLHNYLLSLCTDEGVTVKYSFEVKDIITIRDKGATVISENNDHLTTDMIGKMDLVFMELTLTQVVGADGKNSIARSILLAEEFEETEHDSEESSFIASEQNIQQIPDLNEFTGATISLPIDLMKTDPELLSLLEDNHYGPNLYTIDLTYGKPAGPDNIDENWQSESPVKSILNHLVGYEPRYICYGEHQGIEFLEKYNLTAHPFRVQKVFRLVSSCHCSIQKIHKLPRYVSKHEQIALIGDAAHAIVINGTHNTSCGFEDAVTLSRLFTKENLFPSKNRSLLLSGFNHITHQRATMCEAWSIDSVSTLGAPPGPVRDGRNNFLKLTLDSNGESDETSEQIWASYVAQFDYDARDAVDEWWLNWAKPNIDT</sequence>
<organism evidence="5 6">
    <name type="scientific">Collybiopsis luxurians FD-317 M1</name>
    <dbReference type="NCBI Taxonomy" id="944289"/>
    <lineage>
        <taxon>Eukaryota</taxon>
        <taxon>Fungi</taxon>
        <taxon>Dikarya</taxon>
        <taxon>Basidiomycota</taxon>
        <taxon>Agaricomycotina</taxon>
        <taxon>Agaricomycetes</taxon>
        <taxon>Agaricomycetidae</taxon>
        <taxon>Agaricales</taxon>
        <taxon>Marasmiineae</taxon>
        <taxon>Omphalotaceae</taxon>
        <taxon>Collybiopsis</taxon>
        <taxon>Collybiopsis luxurians</taxon>
    </lineage>
</organism>
<keyword evidence="2" id="KW-0560">Oxidoreductase</keyword>